<organism evidence="2 3">
    <name type="scientific">Penicillium crustosum</name>
    <name type="common">Blue mold fungus</name>
    <dbReference type="NCBI Taxonomy" id="36656"/>
    <lineage>
        <taxon>Eukaryota</taxon>
        <taxon>Fungi</taxon>
        <taxon>Dikarya</taxon>
        <taxon>Ascomycota</taxon>
        <taxon>Pezizomycotina</taxon>
        <taxon>Eurotiomycetes</taxon>
        <taxon>Eurotiomycetidae</taxon>
        <taxon>Eurotiales</taxon>
        <taxon>Aspergillaceae</taxon>
        <taxon>Penicillium</taxon>
    </lineage>
</organism>
<keyword evidence="3" id="KW-1185">Reference proteome</keyword>
<accession>A0A9P5GNP7</accession>
<dbReference type="PANTHER" id="PTHR48148">
    <property type="entry name" value="KERATINOCYTE PROLINE-RICH PROTEIN"/>
    <property type="match status" value="1"/>
</dbReference>
<evidence type="ECO:0000313" key="3">
    <source>
        <dbReference type="Proteomes" id="UP000701341"/>
    </source>
</evidence>
<comment type="caution">
    <text evidence="2">The sequence shown here is derived from an EMBL/GenBank/DDBJ whole genome shotgun (WGS) entry which is preliminary data.</text>
</comment>
<evidence type="ECO:0000313" key="2">
    <source>
        <dbReference type="EMBL" id="KAF7525923.1"/>
    </source>
</evidence>
<protein>
    <submittedName>
        <fullName evidence="2">Uncharacterized protein</fullName>
    </submittedName>
</protein>
<sequence>RLFPPIPAPAPAPTPALVPACVPGRLLAPAPTPRFTPAFAAAFAADRAAAEAIARDAGADSGNAPTGNTPLILTDDAPDRTPSPGISPAFRTDYVPARAPSRSISPTFAAALIAAIAADDAADRAAAEAVARDAGADSGNAPISEISPLYLSGYVPVGALYPGITPAFTADQAVTEAIAGDAGTDSGNAPTTDTTTLILTDDFPAPSPIPAHVPLIPPGVGIDPDLPLVIAPEVLHYPLPGSPQPGYYVPVPAEVPSPPCTGLDAFTRTTERTNRKRAGDDPGDSETAPPQKKRSTDANTPKEKTEWTSFTTLSDSSSDDSRSLDADGDTPMDENYTAFKVKNKEVEPEPGVWSTMRDYLGRIGRQPAPEEPDEEL</sequence>
<feature type="compositionally biased region" description="Basic and acidic residues" evidence="1">
    <location>
        <begin position="269"/>
        <end position="280"/>
    </location>
</feature>
<feature type="region of interest" description="Disordered" evidence="1">
    <location>
        <begin position="259"/>
        <end position="353"/>
    </location>
</feature>
<dbReference type="AlphaFoldDB" id="A0A9P5GNP7"/>
<gene>
    <name evidence="2" type="ORF">PCG10_004431</name>
</gene>
<evidence type="ECO:0000256" key="1">
    <source>
        <dbReference type="SAM" id="MobiDB-lite"/>
    </source>
</evidence>
<dbReference type="EMBL" id="JAAOZQ010000025">
    <property type="protein sequence ID" value="KAF7525923.1"/>
    <property type="molecule type" value="Genomic_DNA"/>
</dbReference>
<reference evidence="2" key="1">
    <citation type="submission" date="2020-02" db="EMBL/GenBank/DDBJ databases">
        <authorList>
            <person name="Lichtner F.J."/>
        </authorList>
    </citation>
    <scope>NUCLEOTIDE SEQUENCE</scope>
    <source>
        <strain evidence="2">G10</strain>
    </source>
</reference>
<dbReference type="PANTHER" id="PTHR48148:SF3">
    <property type="entry name" value="KERATINOCYTE PROLINE-RICH PROTEIN"/>
    <property type="match status" value="1"/>
</dbReference>
<feature type="compositionally biased region" description="Basic and acidic residues" evidence="1">
    <location>
        <begin position="294"/>
        <end position="306"/>
    </location>
</feature>
<dbReference type="Proteomes" id="UP000701341">
    <property type="component" value="Unassembled WGS sequence"/>
</dbReference>
<feature type="non-terminal residue" evidence="2">
    <location>
        <position position="1"/>
    </location>
</feature>
<proteinExistence type="predicted"/>
<name>A0A9P5GNP7_PENCR</name>
<feature type="region of interest" description="Disordered" evidence="1">
    <location>
        <begin position="56"/>
        <end position="79"/>
    </location>
</feature>